<sequence>MFSSAELIEALRRRMRRSLRPQPPPGEFPPGWRDWFAMMSARPGHVTGARAEDVVAVVAARAPLPPSGIVEQLGRWRAFAALWRQDWQPASRDERWTRVASMSGSLLLHLLFVLALVWLMVFRLPFVASGEAAARDGEEHVLQVEYIGDGTPVDDAGGGAPEAPADVSEPRPADAVAMPAPAQPEPEPVADVAPDAAPPPADATPPPLPVREVTVEVPELPALVLPTPQELQVTEVEIPDSRHVVPPQRELEMTAPALQAKEIAVRSREVEIADPVDVVAPGVRAPRQVDVPVPAAPSHGVAVDERAVELREAPDVRLRPAAAAPPVAAPALRARAPAAPSRDVPMPAGRAAATAQGTAQAAATDARSGRADAPPSSSAGGRPDANDGARAPAASPGAGSQAGQPPGGSPARTVADDWGDSARNVPGRQAGTPGGSGLFDGDGRPRLADGGRVGGGLPPGTITEDFENIDRHGTWLKRPPYDYEPTSFDRFWMPSETLLEERVRKSVTEVRIPIPGTTKTIRCVTVMLALGGACDIMDPNLQEQPARARKPPDVPFKPELMEDQDALGSPPGS</sequence>
<feature type="transmembrane region" description="Helical" evidence="2">
    <location>
        <begin position="106"/>
        <end position="126"/>
    </location>
</feature>
<name>A0ABV6SY81_9GAMM</name>
<dbReference type="Proteomes" id="UP001589898">
    <property type="component" value="Unassembled WGS sequence"/>
</dbReference>
<keyword evidence="2" id="KW-1133">Transmembrane helix</keyword>
<feature type="region of interest" description="Disordered" evidence="1">
    <location>
        <begin position="540"/>
        <end position="573"/>
    </location>
</feature>
<evidence type="ECO:0000313" key="4">
    <source>
        <dbReference type="Proteomes" id="UP001589898"/>
    </source>
</evidence>
<evidence type="ECO:0000256" key="2">
    <source>
        <dbReference type="SAM" id="Phobius"/>
    </source>
</evidence>
<comment type="caution">
    <text evidence="3">The sequence shown here is derived from an EMBL/GenBank/DDBJ whole genome shotgun (WGS) entry which is preliminary data.</text>
</comment>
<evidence type="ECO:0000256" key="1">
    <source>
        <dbReference type="SAM" id="MobiDB-lite"/>
    </source>
</evidence>
<keyword evidence="4" id="KW-1185">Reference proteome</keyword>
<dbReference type="RefSeq" id="WP_189495684.1">
    <property type="nucleotide sequence ID" value="NZ_BMZT01000003.1"/>
</dbReference>
<organism evidence="3 4">
    <name type="scientific">Luteimonas padinae</name>
    <dbReference type="NCBI Taxonomy" id="1714359"/>
    <lineage>
        <taxon>Bacteria</taxon>
        <taxon>Pseudomonadati</taxon>
        <taxon>Pseudomonadota</taxon>
        <taxon>Gammaproteobacteria</taxon>
        <taxon>Lysobacterales</taxon>
        <taxon>Lysobacteraceae</taxon>
        <taxon>Luteimonas</taxon>
    </lineage>
</organism>
<feature type="compositionally biased region" description="Low complexity" evidence="1">
    <location>
        <begin position="388"/>
        <end position="412"/>
    </location>
</feature>
<evidence type="ECO:0008006" key="5">
    <source>
        <dbReference type="Google" id="ProtNLM"/>
    </source>
</evidence>
<protein>
    <recommendedName>
        <fullName evidence="5">Transmembrane repetitive protein</fullName>
    </recommendedName>
</protein>
<gene>
    <name evidence="3" type="ORF">ACFFFU_11665</name>
</gene>
<evidence type="ECO:0000313" key="3">
    <source>
        <dbReference type="EMBL" id="MFC0718397.1"/>
    </source>
</evidence>
<accession>A0ABV6SY81</accession>
<feature type="region of interest" description="Disordered" evidence="1">
    <location>
        <begin position="149"/>
        <end position="205"/>
    </location>
</feature>
<keyword evidence="2" id="KW-0472">Membrane</keyword>
<feature type="compositionally biased region" description="Low complexity" evidence="1">
    <location>
        <begin position="321"/>
        <end position="366"/>
    </location>
</feature>
<feature type="compositionally biased region" description="Pro residues" evidence="1">
    <location>
        <begin position="196"/>
        <end position="205"/>
    </location>
</feature>
<reference evidence="3 4" key="1">
    <citation type="submission" date="2024-09" db="EMBL/GenBank/DDBJ databases">
        <authorList>
            <person name="Sun Q."/>
            <person name="Mori K."/>
        </authorList>
    </citation>
    <scope>NUCLEOTIDE SEQUENCE [LARGE SCALE GENOMIC DNA]</scope>
    <source>
        <strain evidence="3 4">KCTC 52403</strain>
    </source>
</reference>
<keyword evidence="2" id="KW-0812">Transmembrane</keyword>
<feature type="region of interest" description="Disordered" evidence="1">
    <location>
        <begin position="321"/>
        <end position="466"/>
    </location>
</feature>
<proteinExistence type="predicted"/>
<dbReference type="EMBL" id="JBHLTF010000032">
    <property type="protein sequence ID" value="MFC0718397.1"/>
    <property type="molecule type" value="Genomic_DNA"/>
</dbReference>